<dbReference type="AlphaFoldDB" id="A0A9R1UJT1"/>
<keyword evidence="1" id="KW-1133">Transmembrane helix</keyword>
<keyword evidence="1" id="KW-0812">Transmembrane</keyword>
<keyword evidence="3" id="KW-1185">Reference proteome</keyword>
<accession>A0A9R1UJT1</accession>
<keyword evidence="1" id="KW-0472">Membrane</keyword>
<evidence type="ECO:0000313" key="3">
    <source>
        <dbReference type="Proteomes" id="UP000235145"/>
    </source>
</evidence>
<gene>
    <name evidence="2" type="ORF">LSAT_V11C900494690</name>
</gene>
<sequence>MSFSYNDHEESFTSSPVYLHNIQRTNPHSYTFIKTDVLDRFELCFFAIQCVINAFLRCMLSVIFIGSVRIRGEYVNSMFVAVSMDGNNNTTPIEFGIEVANNVNSYTWFLMRLKDAIGEGREVVFITNMVLE</sequence>
<dbReference type="Proteomes" id="UP000235145">
    <property type="component" value="Unassembled WGS sequence"/>
</dbReference>
<comment type="caution">
    <text evidence="2">The sequence shown here is derived from an EMBL/GenBank/DDBJ whole genome shotgun (WGS) entry which is preliminary data.</text>
</comment>
<evidence type="ECO:0000256" key="1">
    <source>
        <dbReference type="SAM" id="Phobius"/>
    </source>
</evidence>
<proteinExistence type="predicted"/>
<dbReference type="EMBL" id="NBSK02000009">
    <property type="protein sequence ID" value="KAJ0188459.1"/>
    <property type="molecule type" value="Genomic_DNA"/>
</dbReference>
<protein>
    <recommendedName>
        <fullName evidence="4">MULE transposase domain-containing protein</fullName>
    </recommendedName>
</protein>
<name>A0A9R1UJT1_LACSA</name>
<evidence type="ECO:0000313" key="2">
    <source>
        <dbReference type="EMBL" id="KAJ0188459.1"/>
    </source>
</evidence>
<evidence type="ECO:0008006" key="4">
    <source>
        <dbReference type="Google" id="ProtNLM"/>
    </source>
</evidence>
<dbReference type="PANTHER" id="PTHR31973:SF185">
    <property type="entry name" value="TRANSPOSASE, MUDR, PLANT, MULE TRANSPOSASE DOMAIN-CONTAINING PROTEIN"/>
    <property type="match status" value="1"/>
</dbReference>
<reference evidence="2 3" key="1">
    <citation type="journal article" date="2017" name="Nat. Commun.">
        <title>Genome assembly with in vitro proximity ligation data and whole-genome triplication in lettuce.</title>
        <authorList>
            <person name="Reyes-Chin-Wo S."/>
            <person name="Wang Z."/>
            <person name="Yang X."/>
            <person name="Kozik A."/>
            <person name="Arikit S."/>
            <person name="Song C."/>
            <person name="Xia L."/>
            <person name="Froenicke L."/>
            <person name="Lavelle D.O."/>
            <person name="Truco M.J."/>
            <person name="Xia R."/>
            <person name="Zhu S."/>
            <person name="Xu C."/>
            <person name="Xu H."/>
            <person name="Xu X."/>
            <person name="Cox K."/>
            <person name="Korf I."/>
            <person name="Meyers B.C."/>
            <person name="Michelmore R.W."/>
        </authorList>
    </citation>
    <scope>NUCLEOTIDE SEQUENCE [LARGE SCALE GENOMIC DNA]</scope>
    <source>
        <strain evidence="3">cv. Salinas</strain>
        <tissue evidence="2">Seedlings</tissue>
    </source>
</reference>
<feature type="transmembrane region" description="Helical" evidence="1">
    <location>
        <begin position="46"/>
        <end position="68"/>
    </location>
</feature>
<dbReference type="PANTHER" id="PTHR31973">
    <property type="entry name" value="POLYPROTEIN, PUTATIVE-RELATED"/>
    <property type="match status" value="1"/>
</dbReference>
<organism evidence="2 3">
    <name type="scientific">Lactuca sativa</name>
    <name type="common">Garden lettuce</name>
    <dbReference type="NCBI Taxonomy" id="4236"/>
    <lineage>
        <taxon>Eukaryota</taxon>
        <taxon>Viridiplantae</taxon>
        <taxon>Streptophyta</taxon>
        <taxon>Embryophyta</taxon>
        <taxon>Tracheophyta</taxon>
        <taxon>Spermatophyta</taxon>
        <taxon>Magnoliopsida</taxon>
        <taxon>eudicotyledons</taxon>
        <taxon>Gunneridae</taxon>
        <taxon>Pentapetalae</taxon>
        <taxon>asterids</taxon>
        <taxon>campanulids</taxon>
        <taxon>Asterales</taxon>
        <taxon>Asteraceae</taxon>
        <taxon>Cichorioideae</taxon>
        <taxon>Cichorieae</taxon>
        <taxon>Lactucinae</taxon>
        <taxon>Lactuca</taxon>
    </lineage>
</organism>